<accession>A0A1W6JYL5</accession>
<proteinExistence type="predicted"/>
<dbReference type="Gene3D" id="1.10.10.10">
    <property type="entry name" value="Winged helix-like DNA-binding domain superfamily/Winged helix DNA-binding domain"/>
    <property type="match status" value="1"/>
</dbReference>
<dbReference type="SMART" id="SM00418">
    <property type="entry name" value="HTH_ARSR"/>
    <property type="match status" value="1"/>
</dbReference>
<dbReference type="GO" id="GO:0003700">
    <property type="term" value="F:DNA-binding transcription factor activity"/>
    <property type="evidence" value="ECO:0007669"/>
    <property type="project" value="InterPro"/>
</dbReference>
<sequence>MENSKDAENKDNVKELLEFLSNNKALNNSVRLGILIALSNFEKLSFSELLEYTKIQKSSLLMHLQVLEEEGLIIIKKQFTLSGPRTFANITTKGKDTVKKYFELINKLK</sequence>
<name>A0A1W6JYL5_9CREN</name>
<dbReference type="PANTHER" id="PTHR37318:SF1">
    <property type="entry name" value="BSL7504 PROTEIN"/>
    <property type="match status" value="1"/>
</dbReference>
<gene>
    <name evidence="2" type="ORF">B6F84_04510</name>
</gene>
<dbReference type="SUPFAM" id="SSF46785">
    <property type="entry name" value="Winged helix' DNA-binding domain"/>
    <property type="match status" value="1"/>
</dbReference>
<keyword evidence="3" id="KW-1185">Reference proteome</keyword>
<dbReference type="Proteomes" id="UP000193404">
    <property type="component" value="Chromosome"/>
</dbReference>
<dbReference type="KEGG" id="aman:B6F84_04510"/>
<dbReference type="RefSeq" id="WP_148691130.1">
    <property type="nucleotide sequence ID" value="NZ_CP020477.1"/>
</dbReference>
<organism evidence="2 3">
    <name type="scientific">Acidianus manzaensis</name>
    <dbReference type="NCBI Taxonomy" id="282676"/>
    <lineage>
        <taxon>Archaea</taxon>
        <taxon>Thermoproteota</taxon>
        <taxon>Thermoprotei</taxon>
        <taxon>Sulfolobales</taxon>
        <taxon>Sulfolobaceae</taxon>
        <taxon>Acidianus</taxon>
    </lineage>
</organism>
<dbReference type="AlphaFoldDB" id="A0A1W6JYL5"/>
<reference evidence="2 3" key="1">
    <citation type="submission" date="2017-03" db="EMBL/GenBank/DDBJ databases">
        <title>Sulfur activation and transportation mechanism of thermophilic Archaea Acidianus manzaensis YN-25.</title>
        <authorList>
            <person name="Ma Y."/>
            <person name="Yang Y."/>
            <person name="Xia J."/>
        </authorList>
    </citation>
    <scope>NUCLEOTIDE SEQUENCE [LARGE SCALE GENOMIC DNA]</scope>
    <source>
        <strain evidence="2 3">YN-25</strain>
    </source>
</reference>
<dbReference type="EMBL" id="CP020477">
    <property type="protein sequence ID" value="ARM75363.1"/>
    <property type="molecule type" value="Genomic_DNA"/>
</dbReference>
<dbReference type="STRING" id="282676.B6F84_04510"/>
<dbReference type="OrthoDB" id="41119at2157"/>
<feature type="domain" description="HTH arsR-type" evidence="1">
    <location>
        <begin position="18"/>
        <end position="103"/>
    </location>
</feature>
<dbReference type="PANTHER" id="PTHR37318">
    <property type="entry name" value="BSL7504 PROTEIN"/>
    <property type="match status" value="1"/>
</dbReference>
<dbReference type="InterPro" id="IPR027395">
    <property type="entry name" value="WH_DNA-bd_dom"/>
</dbReference>
<evidence type="ECO:0000313" key="3">
    <source>
        <dbReference type="Proteomes" id="UP000193404"/>
    </source>
</evidence>
<dbReference type="InterPro" id="IPR011991">
    <property type="entry name" value="ArsR-like_HTH"/>
</dbReference>
<dbReference type="CDD" id="cd00090">
    <property type="entry name" value="HTH_ARSR"/>
    <property type="match status" value="1"/>
</dbReference>
<dbReference type="InterPro" id="IPR036390">
    <property type="entry name" value="WH_DNA-bd_sf"/>
</dbReference>
<dbReference type="InterPro" id="IPR036388">
    <property type="entry name" value="WH-like_DNA-bd_sf"/>
</dbReference>
<evidence type="ECO:0000313" key="2">
    <source>
        <dbReference type="EMBL" id="ARM75363.1"/>
    </source>
</evidence>
<dbReference type="Pfam" id="PF13601">
    <property type="entry name" value="HTH_34"/>
    <property type="match status" value="1"/>
</dbReference>
<dbReference type="GeneID" id="41590156"/>
<dbReference type="InterPro" id="IPR001845">
    <property type="entry name" value="HTH_ArsR_DNA-bd_dom"/>
</dbReference>
<protein>
    <submittedName>
        <fullName evidence="2">ArsR family transcriptional regulator</fullName>
    </submittedName>
</protein>
<evidence type="ECO:0000259" key="1">
    <source>
        <dbReference type="SMART" id="SM00418"/>
    </source>
</evidence>